<gene>
    <name evidence="4" type="ORF">SAMN04488112_105163</name>
</gene>
<dbReference type="PANTHER" id="PTHR30508">
    <property type="entry name" value="FES CLUSTER ASSEMBLY PROTEIN SUF"/>
    <property type="match status" value="1"/>
</dbReference>
<proteinExistence type="inferred from homology"/>
<dbReference type="InterPro" id="IPR055346">
    <property type="entry name" value="Fe-S_cluster_assembly_SufBD"/>
</dbReference>
<dbReference type="STRING" id="1236220.SAMN04488112_105163"/>
<sequence length="433" mass="47533">MSIDMEQLFDRQAVTKLSQSQQEPKWMLEHRLKALEAASQLSLPKLQKTRIDHWNFTQFDPIRKEPAISSSRELPEEISRLISTDAGDAVFVQKNASPVFQSLPDTLASQGVIFTDISTAVREHEDLVKKYWMTAGGKADEHKLAALHTALVSGGAFLYVPRNVTVDLPFQALFWASGKGIGTFPYLLIVADNESELNVVANFVSDSESDAVINGAVEVFVGDQARVRIASLHTHGEQTTEVAYRRTVVGRDADLEWIVGDLNFGRTISDNTTHMKGSGSNARIKGITVGSGEERSNITSAVHHHGKATESDLVIRGVMKDQAQTILNGITKIEKGASQANGVQAEKVLMLSKEARGDANPILLIDENDVQAGHAASVGRVDPIQIFYLMSRGLSLREAERLVIFGFVSPVLDTIPFESLREQITHVIERKLG</sequence>
<dbReference type="EMBL" id="FMZA01000005">
    <property type="protein sequence ID" value="SDC28266.1"/>
    <property type="molecule type" value="Genomic_DNA"/>
</dbReference>
<comment type="similarity">
    <text evidence="1">Belongs to the iron-sulfur cluster assembly SufBD family.</text>
</comment>
<dbReference type="InterPro" id="IPR037284">
    <property type="entry name" value="SUF_FeS_clus_asmbl_SufBD_sf"/>
</dbReference>
<dbReference type="GO" id="GO:0016226">
    <property type="term" value="P:iron-sulfur cluster assembly"/>
    <property type="evidence" value="ECO:0007669"/>
    <property type="project" value="InterPro"/>
</dbReference>
<dbReference type="Proteomes" id="UP000199387">
    <property type="component" value="Unassembled WGS sequence"/>
</dbReference>
<evidence type="ECO:0000259" key="2">
    <source>
        <dbReference type="Pfam" id="PF01458"/>
    </source>
</evidence>
<evidence type="ECO:0000313" key="4">
    <source>
        <dbReference type="EMBL" id="SDC28266.1"/>
    </source>
</evidence>
<dbReference type="OrthoDB" id="9803529at2"/>
<keyword evidence="5" id="KW-1185">Reference proteome</keyword>
<reference evidence="4 5" key="1">
    <citation type="submission" date="2016-10" db="EMBL/GenBank/DDBJ databases">
        <authorList>
            <person name="de Groot N.N."/>
        </authorList>
    </citation>
    <scope>NUCLEOTIDE SEQUENCE [LARGE SCALE GENOMIC DNA]</scope>
    <source>
        <strain evidence="4 5">DSM 45514</strain>
    </source>
</reference>
<name>A0A1G6KD74_9BACL</name>
<dbReference type="Pfam" id="PF19295">
    <property type="entry name" value="SufBD_N"/>
    <property type="match status" value="1"/>
</dbReference>
<organism evidence="4 5">
    <name type="scientific">Melghirimyces thermohalophilus</name>
    <dbReference type="NCBI Taxonomy" id="1236220"/>
    <lineage>
        <taxon>Bacteria</taxon>
        <taxon>Bacillati</taxon>
        <taxon>Bacillota</taxon>
        <taxon>Bacilli</taxon>
        <taxon>Bacillales</taxon>
        <taxon>Thermoactinomycetaceae</taxon>
        <taxon>Melghirimyces</taxon>
    </lineage>
</organism>
<dbReference type="NCBIfam" id="TIGR01981">
    <property type="entry name" value="sufD"/>
    <property type="match status" value="1"/>
</dbReference>
<protein>
    <submittedName>
        <fullName evidence="4">Fe-S cluster assembly protein SufD</fullName>
    </submittedName>
</protein>
<evidence type="ECO:0000313" key="5">
    <source>
        <dbReference type="Proteomes" id="UP000199387"/>
    </source>
</evidence>
<dbReference type="InterPro" id="IPR011542">
    <property type="entry name" value="SUF_FeS_clus_asmbl_SufD"/>
</dbReference>
<feature type="domain" description="SUF system FeS cluster assembly SufBD N-terminal" evidence="3">
    <location>
        <begin position="102"/>
        <end position="171"/>
    </location>
</feature>
<evidence type="ECO:0000259" key="3">
    <source>
        <dbReference type="Pfam" id="PF19295"/>
    </source>
</evidence>
<accession>A0A1G6KD74</accession>
<feature type="domain" description="SUF system FeS cluster assembly SufBD core" evidence="2">
    <location>
        <begin position="176"/>
        <end position="407"/>
    </location>
</feature>
<dbReference type="AlphaFoldDB" id="A0A1G6KD74"/>
<dbReference type="RefSeq" id="WP_091567347.1">
    <property type="nucleotide sequence ID" value="NZ_FMZA01000005.1"/>
</dbReference>
<dbReference type="PANTHER" id="PTHR30508:SF1">
    <property type="entry name" value="UPF0051 PROTEIN ABCI8, CHLOROPLASTIC-RELATED"/>
    <property type="match status" value="1"/>
</dbReference>
<dbReference type="InterPro" id="IPR000825">
    <property type="entry name" value="SUF_FeS_clus_asmbl_SufBD_core"/>
</dbReference>
<dbReference type="Pfam" id="PF01458">
    <property type="entry name" value="SUFBD_core"/>
    <property type="match status" value="1"/>
</dbReference>
<dbReference type="InterPro" id="IPR045595">
    <property type="entry name" value="SufBD_N"/>
</dbReference>
<dbReference type="SUPFAM" id="SSF101960">
    <property type="entry name" value="Stabilizer of iron transporter SufD"/>
    <property type="match status" value="1"/>
</dbReference>
<evidence type="ECO:0000256" key="1">
    <source>
        <dbReference type="ARBA" id="ARBA00043967"/>
    </source>
</evidence>